<dbReference type="SMR" id="A0A2R9ADZ6"/>
<dbReference type="Pfam" id="PF21636">
    <property type="entry name" value="PPP1R21_C"/>
    <property type="match status" value="1"/>
</dbReference>
<sequence>MASAELQGKYQKLAQEYSKLRAQNQVLKKGVVDEQANSAALKEQLKMKDQSLRKLQQEMDSLTFRNLQLAKRVELLQDELALSEPRGKKNKKSGESSSQLSQEQKSVFDEDLQKKIEENERLHIQFFEADEQHKHVEAELRSRLATLETEAAQHQAVVDGLTRKYMETIEKLQNDKAKLEVKSQTLEKEAKECRLRTEECQLQLKTLHEDLSGRLEESLSIINEKVPFNDTKYSQYNALNVPLHNRRHQLKMRDIAGQALAFVQDLVTALLNFHTYTEQRIQIFPVDSAIDTISPLNQKFSQYLHENASYVRPLEEGMLHLFESITEDTVTVLETTVKLKTFSEHLTSYICFLRKILPYQLKSLEEECESSLCTSALRARNLELSQDMKKMTAVFEKLQTYIALLALPSTEPDGLLRTNYSSVLTNVGAALHGFHDVMKDISKHYSQKAAIEHELPTATQKLITTNDCILSSVVALTNGAGKIASFFSNNLDYFIASLSYGPKAASGFISPLSAECMLQYKKKAAAYMKSLRKVQQSLEKISKLEQEKEHWMLEAQLAKIKLEKENQRIADKLKNTGSAQLVGLAQENAAVSNTAGQDEATAKAVLEPIQSTSLVPDVESREDLIKNHYMARIVELTSQLQLADSKSVHFYAECRALSKRLALAEKSKEALTEEMKLASQNISRLQDELTTTKRSYEDQLSMMSDHLCSMNETLSKQREEIDTLKMSSKGNSKKNKSR</sequence>
<evidence type="ECO:0000256" key="1">
    <source>
        <dbReference type="ARBA" id="ARBA00004412"/>
    </source>
</evidence>
<dbReference type="EMBL" id="AJFE02079089">
    <property type="status" value="NOT_ANNOTATED_CDS"/>
    <property type="molecule type" value="Genomic_DNA"/>
</dbReference>
<accession>A0A2R9ADZ6</accession>
<evidence type="ECO:0000256" key="4">
    <source>
        <dbReference type="ARBA" id="ARBA00022884"/>
    </source>
</evidence>
<dbReference type="GeneTree" id="ENSGT00390000006820"/>
<feature type="domain" description="Protein phosphatase 1 regulatory subunit 21 N-terminal" evidence="11">
    <location>
        <begin position="11"/>
        <end position="112"/>
    </location>
</feature>
<dbReference type="Bgee" id="ENSPPAG00000030784">
    <property type="expression patterns" value="Expressed in prefrontal cortex and 6 other cell types or tissues"/>
</dbReference>
<dbReference type="InterPro" id="IPR040024">
    <property type="entry name" value="PPP1R21"/>
</dbReference>
<feature type="region of interest" description="Disordered" evidence="10">
    <location>
        <begin position="84"/>
        <end position="104"/>
    </location>
</feature>
<dbReference type="PANTHER" id="PTHR21448:SF0">
    <property type="entry name" value="PROTEIN PHOSPHATASE 1 REGULATORY SUBUNIT 21"/>
    <property type="match status" value="1"/>
</dbReference>
<organism evidence="12 13">
    <name type="scientific">Pan paniscus</name>
    <name type="common">Pygmy chimpanzee</name>
    <name type="synonym">Bonobo</name>
    <dbReference type="NCBI Taxonomy" id="9597"/>
    <lineage>
        <taxon>Eukaryota</taxon>
        <taxon>Metazoa</taxon>
        <taxon>Chordata</taxon>
        <taxon>Craniata</taxon>
        <taxon>Vertebrata</taxon>
        <taxon>Euteleostomi</taxon>
        <taxon>Mammalia</taxon>
        <taxon>Eutheria</taxon>
        <taxon>Euarchontoglires</taxon>
        <taxon>Primates</taxon>
        <taxon>Haplorrhini</taxon>
        <taxon>Catarrhini</taxon>
        <taxon>Hominidae</taxon>
        <taxon>Pan</taxon>
    </lineage>
</organism>
<feature type="coiled-coil region" evidence="9">
    <location>
        <begin position="3"/>
        <end position="72"/>
    </location>
</feature>
<dbReference type="Pfam" id="PF10205">
    <property type="entry name" value="KLRAQ"/>
    <property type="match status" value="1"/>
</dbReference>
<dbReference type="InterPro" id="IPR049372">
    <property type="entry name" value="PPP1R21_C"/>
</dbReference>
<dbReference type="PANTHER" id="PTHR21448">
    <property type="entry name" value="SMOOTH MUSCLE MYOSIN HEAVY CHAIN-RELATED"/>
    <property type="match status" value="1"/>
</dbReference>
<feature type="coiled-coil region" evidence="9">
    <location>
        <begin position="654"/>
        <end position="695"/>
    </location>
</feature>
<evidence type="ECO:0000256" key="3">
    <source>
        <dbReference type="ARBA" id="ARBA00022753"/>
    </source>
</evidence>
<evidence type="ECO:0000313" key="12">
    <source>
        <dbReference type="Ensembl" id="ENSPPAP00000015526.1"/>
    </source>
</evidence>
<dbReference type="SMART" id="SM01254">
    <property type="entry name" value="KLRAQ"/>
    <property type="match status" value="1"/>
</dbReference>
<dbReference type="Proteomes" id="UP000240080">
    <property type="component" value="Unplaced"/>
</dbReference>
<evidence type="ECO:0000256" key="10">
    <source>
        <dbReference type="SAM" id="MobiDB-lite"/>
    </source>
</evidence>
<feature type="coiled-coil region" evidence="9">
    <location>
        <begin position="527"/>
        <end position="561"/>
    </location>
</feature>
<evidence type="ECO:0000256" key="8">
    <source>
        <dbReference type="ARBA" id="ARBA00044824"/>
    </source>
</evidence>
<evidence type="ECO:0000256" key="7">
    <source>
        <dbReference type="ARBA" id="ARBA00031617"/>
    </source>
</evidence>
<feature type="region of interest" description="Disordered" evidence="10">
    <location>
        <begin position="718"/>
        <end position="738"/>
    </location>
</feature>
<dbReference type="EMBL" id="AJFE02079090">
    <property type="status" value="NOT_ANNOTATED_CDS"/>
    <property type="molecule type" value="Genomic_DNA"/>
</dbReference>
<reference evidence="12" key="2">
    <citation type="submission" date="2025-09" db="UniProtKB">
        <authorList>
            <consortium name="Ensembl"/>
        </authorList>
    </citation>
    <scope>IDENTIFICATION</scope>
</reference>
<evidence type="ECO:0000256" key="9">
    <source>
        <dbReference type="SAM" id="Coils"/>
    </source>
</evidence>
<dbReference type="GO" id="GO:0005769">
    <property type="term" value="C:early endosome"/>
    <property type="evidence" value="ECO:0007669"/>
    <property type="project" value="UniProtKB-SubCell"/>
</dbReference>
<dbReference type="Ensembl" id="ENSPPAT00000038216.1">
    <property type="protein sequence ID" value="ENSPPAP00000015526.1"/>
    <property type="gene ID" value="ENSPPAG00000030784.1"/>
</dbReference>
<evidence type="ECO:0000256" key="5">
    <source>
        <dbReference type="ARBA" id="ARBA00023054"/>
    </source>
</evidence>
<keyword evidence="5 9" id="KW-0175">Coiled coil</keyword>
<dbReference type="EMBL" id="AJFE02079088">
    <property type="status" value="NOT_ANNOTATED_CDS"/>
    <property type="molecule type" value="Genomic_DNA"/>
</dbReference>
<dbReference type="Pfam" id="PF10212">
    <property type="entry name" value="PPP1R21_helical"/>
    <property type="match status" value="1"/>
</dbReference>
<evidence type="ECO:0000256" key="6">
    <source>
        <dbReference type="ARBA" id="ARBA00031361"/>
    </source>
</evidence>
<proteinExistence type="predicted"/>
<evidence type="ECO:0000256" key="2">
    <source>
        <dbReference type="ARBA" id="ARBA00020102"/>
    </source>
</evidence>
<dbReference type="GO" id="GO:0016020">
    <property type="term" value="C:membrane"/>
    <property type="evidence" value="ECO:0007669"/>
    <property type="project" value="TreeGrafter"/>
</dbReference>
<feature type="coiled-coil region" evidence="9">
    <location>
        <begin position="137"/>
        <end position="196"/>
    </location>
</feature>
<dbReference type="GO" id="GO:0003723">
    <property type="term" value="F:RNA binding"/>
    <property type="evidence" value="ECO:0007669"/>
    <property type="project" value="UniProtKB-KW"/>
</dbReference>
<dbReference type="OMA" id="XFSQYLH"/>
<comment type="subcellular location">
    <subcellularLocation>
        <location evidence="1">Early endosome</location>
    </subcellularLocation>
</comment>
<dbReference type="InterPro" id="IPR019343">
    <property type="entry name" value="PPP1R21_N"/>
</dbReference>
<evidence type="ECO:0000259" key="11">
    <source>
        <dbReference type="SMART" id="SM01254"/>
    </source>
</evidence>
<keyword evidence="13" id="KW-1185">Reference proteome</keyword>
<dbReference type="EMBL" id="AJFE02079087">
    <property type="status" value="NOT_ANNOTATED_CDS"/>
    <property type="molecule type" value="Genomic_DNA"/>
</dbReference>
<dbReference type="EMBL" id="AJFE02079086">
    <property type="status" value="NOT_ANNOTATED_CDS"/>
    <property type="molecule type" value="Genomic_DNA"/>
</dbReference>
<name>A0A2R9ADZ6_PANPA</name>
<dbReference type="AlphaFoldDB" id="A0A2R9ADZ6"/>
<protein>
    <recommendedName>
        <fullName evidence="2">Protein phosphatase 1 regulatory subunit 21</fullName>
    </recommendedName>
    <alternativeName>
        <fullName evidence="7">Coiled-coil domain-containing protein 128</fullName>
    </alternativeName>
    <alternativeName>
        <fullName evidence="8">Ferry endosomal RAB5 effector complex subunit 2</fullName>
    </alternativeName>
    <alternativeName>
        <fullName evidence="6">KLRAQ motif-containing protein 1</fullName>
    </alternativeName>
</protein>
<feature type="compositionally biased region" description="Low complexity" evidence="10">
    <location>
        <begin position="95"/>
        <end position="104"/>
    </location>
</feature>
<dbReference type="InterPro" id="IPR019348">
    <property type="entry name" value="PPP1R21_six_helix"/>
</dbReference>
<gene>
    <name evidence="12" type="primary">PPP1R21</name>
</gene>
<keyword evidence="3" id="KW-0967">Endosome</keyword>
<reference evidence="12" key="1">
    <citation type="submission" date="2025-08" db="UniProtKB">
        <authorList>
            <consortium name="Ensembl"/>
        </authorList>
    </citation>
    <scope>IDENTIFICATION</scope>
</reference>
<evidence type="ECO:0000313" key="13">
    <source>
        <dbReference type="Proteomes" id="UP000240080"/>
    </source>
</evidence>
<keyword evidence="4" id="KW-0694">RNA-binding</keyword>